<keyword evidence="2 7" id="KW-0812">Transmembrane</keyword>
<keyword evidence="10" id="KW-1185">Reference proteome</keyword>
<dbReference type="GO" id="GO:0016020">
    <property type="term" value="C:membrane"/>
    <property type="evidence" value="ECO:0007669"/>
    <property type="project" value="UniProtKB-SubCell"/>
</dbReference>
<sequence>MNPSSPAYQSQLAHIDQDKGPRTISASGILIGITTIAVTGRLVAQRLVKPSLLADDYCVIIALVLCIGLCIDLILCVHYGLGKHVVAVEKEDPHPPLRLINIFKTGYSMSVVNIPALFVVKLSLLLFYRRVFTTHQKKIKWTFWLLIFYITAWVIASLVVFLMQCIPVRYFWDRSYALIGQKPPVTGWCLPNVLHQAAVGIFNTVSDLLILVFPAIALWPLRMPRMRKLGLFFIFSLGAFVCAVSIVKICYAFAVNNSEDSSYINNEILLWTVVEPCIGLVCACIPCMMPLSQVFTKGPRNAFRQRYGKSFSGGTSSTQATIKRPFPSSRRFKSSHDDVDHILTKPVGYEDLELQGVEGGALYSKDDINADSFEGNKQVPVVMGGTNQIVGGWRSGDPNGVPEGTIRRDNGVQLTFENEE</sequence>
<evidence type="ECO:0000256" key="6">
    <source>
        <dbReference type="SAM" id="MobiDB-lite"/>
    </source>
</evidence>
<feature type="region of interest" description="Disordered" evidence="6">
    <location>
        <begin position="388"/>
        <end position="420"/>
    </location>
</feature>
<evidence type="ECO:0000256" key="5">
    <source>
        <dbReference type="ARBA" id="ARBA00038359"/>
    </source>
</evidence>
<feature type="transmembrane region" description="Helical" evidence="7">
    <location>
        <begin position="197"/>
        <end position="219"/>
    </location>
</feature>
<evidence type="ECO:0000313" key="10">
    <source>
        <dbReference type="Proteomes" id="UP000800092"/>
    </source>
</evidence>
<name>A0A6A6H9L3_VIRVR</name>
<proteinExistence type="inferred from homology"/>
<evidence type="ECO:0000256" key="7">
    <source>
        <dbReference type="SAM" id="Phobius"/>
    </source>
</evidence>
<dbReference type="OrthoDB" id="444631at2759"/>
<feature type="transmembrane region" description="Helical" evidence="7">
    <location>
        <begin position="268"/>
        <end position="291"/>
    </location>
</feature>
<dbReference type="PANTHER" id="PTHR33048">
    <property type="entry name" value="PTH11-LIKE INTEGRAL MEMBRANE PROTEIN (AFU_ORTHOLOGUE AFUA_5G11245)"/>
    <property type="match status" value="1"/>
</dbReference>
<dbReference type="InterPro" id="IPR052337">
    <property type="entry name" value="SAT4-like"/>
</dbReference>
<dbReference type="Proteomes" id="UP000800092">
    <property type="component" value="Unassembled WGS sequence"/>
</dbReference>
<feature type="transmembrane region" description="Helical" evidence="7">
    <location>
        <begin position="56"/>
        <end position="81"/>
    </location>
</feature>
<feature type="transmembrane region" description="Helical" evidence="7">
    <location>
        <begin position="24"/>
        <end position="44"/>
    </location>
</feature>
<accession>A0A6A6H9L3</accession>
<dbReference type="AlphaFoldDB" id="A0A6A6H9L3"/>
<feature type="transmembrane region" description="Helical" evidence="7">
    <location>
        <begin position="107"/>
        <end position="129"/>
    </location>
</feature>
<evidence type="ECO:0000256" key="4">
    <source>
        <dbReference type="ARBA" id="ARBA00023136"/>
    </source>
</evidence>
<dbReference type="InterPro" id="IPR049326">
    <property type="entry name" value="Rhodopsin_dom_fungi"/>
</dbReference>
<comment type="subcellular location">
    <subcellularLocation>
        <location evidence="1">Membrane</location>
        <topology evidence="1">Multi-pass membrane protein</topology>
    </subcellularLocation>
</comment>
<keyword evidence="4 7" id="KW-0472">Membrane</keyword>
<dbReference type="EMBL" id="ML991797">
    <property type="protein sequence ID" value="KAF2234677.1"/>
    <property type="molecule type" value="Genomic_DNA"/>
</dbReference>
<protein>
    <recommendedName>
        <fullName evidence="8">Rhodopsin domain-containing protein</fullName>
    </recommendedName>
</protein>
<evidence type="ECO:0000256" key="2">
    <source>
        <dbReference type="ARBA" id="ARBA00022692"/>
    </source>
</evidence>
<dbReference type="Pfam" id="PF20684">
    <property type="entry name" value="Fung_rhodopsin"/>
    <property type="match status" value="1"/>
</dbReference>
<feature type="domain" description="Rhodopsin" evidence="8">
    <location>
        <begin position="41"/>
        <end position="292"/>
    </location>
</feature>
<evidence type="ECO:0000259" key="8">
    <source>
        <dbReference type="Pfam" id="PF20684"/>
    </source>
</evidence>
<organism evidence="9 10">
    <name type="scientific">Viridothelium virens</name>
    <name type="common">Speckled blister lichen</name>
    <name type="synonym">Trypethelium virens</name>
    <dbReference type="NCBI Taxonomy" id="1048519"/>
    <lineage>
        <taxon>Eukaryota</taxon>
        <taxon>Fungi</taxon>
        <taxon>Dikarya</taxon>
        <taxon>Ascomycota</taxon>
        <taxon>Pezizomycotina</taxon>
        <taxon>Dothideomycetes</taxon>
        <taxon>Dothideomycetes incertae sedis</taxon>
        <taxon>Trypetheliales</taxon>
        <taxon>Trypetheliaceae</taxon>
        <taxon>Viridothelium</taxon>
    </lineage>
</organism>
<evidence type="ECO:0000313" key="9">
    <source>
        <dbReference type="EMBL" id="KAF2234677.1"/>
    </source>
</evidence>
<dbReference type="PANTHER" id="PTHR33048:SF47">
    <property type="entry name" value="INTEGRAL MEMBRANE PROTEIN-RELATED"/>
    <property type="match status" value="1"/>
</dbReference>
<comment type="similarity">
    <text evidence="5">Belongs to the SAT4 family.</text>
</comment>
<feature type="transmembrane region" description="Helical" evidence="7">
    <location>
        <begin position="231"/>
        <end position="256"/>
    </location>
</feature>
<reference evidence="9" key="1">
    <citation type="journal article" date="2020" name="Stud. Mycol.">
        <title>101 Dothideomycetes genomes: a test case for predicting lifestyles and emergence of pathogens.</title>
        <authorList>
            <person name="Haridas S."/>
            <person name="Albert R."/>
            <person name="Binder M."/>
            <person name="Bloem J."/>
            <person name="Labutti K."/>
            <person name="Salamov A."/>
            <person name="Andreopoulos B."/>
            <person name="Baker S."/>
            <person name="Barry K."/>
            <person name="Bills G."/>
            <person name="Bluhm B."/>
            <person name="Cannon C."/>
            <person name="Castanera R."/>
            <person name="Culley D."/>
            <person name="Daum C."/>
            <person name="Ezra D."/>
            <person name="Gonzalez J."/>
            <person name="Henrissat B."/>
            <person name="Kuo A."/>
            <person name="Liang C."/>
            <person name="Lipzen A."/>
            <person name="Lutzoni F."/>
            <person name="Magnuson J."/>
            <person name="Mondo S."/>
            <person name="Nolan M."/>
            <person name="Ohm R."/>
            <person name="Pangilinan J."/>
            <person name="Park H.-J."/>
            <person name="Ramirez L."/>
            <person name="Alfaro M."/>
            <person name="Sun H."/>
            <person name="Tritt A."/>
            <person name="Yoshinaga Y."/>
            <person name="Zwiers L.-H."/>
            <person name="Turgeon B."/>
            <person name="Goodwin S."/>
            <person name="Spatafora J."/>
            <person name="Crous P."/>
            <person name="Grigoriev I."/>
        </authorList>
    </citation>
    <scope>NUCLEOTIDE SEQUENCE</scope>
    <source>
        <strain evidence="9">Tuck. ex Michener</strain>
    </source>
</reference>
<keyword evidence="3 7" id="KW-1133">Transmembrane helix</keyword>
<evidence type="ECO:0000256" key="1">
    <source>
        <dbReference type="ARBA" id="ARBA00004141"/>
    </source>
</evidence>
<feature type="transmembrane region" description="Helical" evidence="7">
    <location>
        <begin position="141"/>
        <end position="163"/>
    </location>
</feature>
<gene>
    <name evidence="9" type="ORF">EV356DRAFT_501602</name>
</gene>
<evidence type="ECO:0000256" key="3">
    <source>
        <dbReference type="ARBA" id="ARBA00022989"/>
    </source>
</evidence>